<protein>
    <submittedName>
        <fullName evidence="1">Uncharacterized protein</fullName>
    </submittedName>
</protein>
<evidence type="ECO:0000313" key="1">
    <source>
        <dbReference type="EMBL" id="KAG9252679.1"/>
    </source>
</evidence>
<dbReference type="Pfam" id="PF26639">
    <property type="entry name" value="Het-6_barrel"/>
    <property type="match status" value="1"/>
</dbReference>
<comment type="caution">
    <text evidence="1">The sequence shown here is derived from an EMBL/GenBank/DDBJ whole genome shotgun (WGS) entry which is preliminary data.</text>
</comment>
<dbReference type="AlphaFoldDB" id="A0A9P7ZIE4"/>
<accession>A0A9P7ZIE4</accession>
<reference evidence="1" key="1">
    <citation type="journal article" date="2021" name="IMA Fungus">
        <title>Genomic characterization of three marine fungi, including Emericellopsis atlantica sp. nov. with signatures of a generalist lifestyle and marine biomass degradation.</title>
        <authorList>
            <person name="Hagestad O.C."/>
            <person name="Hou L."/>
            <person name="Andersen J.H."/>
            <person name="Hansen E.H."/>
            <person name="Altermark B."/>
            <person name="Li C."/>
            <person name="Kuhnert E."/>
            <person name="Cox R.J."/>
            <person name="Crous P.W."/>
            <person name="Spatafora J.W."/>
            <person name="Lail K."/>
            <person name="Amirebrahimi M."/>
            <person name="Lipzen A."/>
            <person name="Pangilinan J."/>
            <person name="Andreopoulos W."/>
            <person name="Hayes R.D."/>
            <person name="Ng V."/>
            <person name="Grigoriev I.V."/>
            <person name="Jackson S.A."/>
            <person name="Sutton T.D.S."/>
            <person name="Dobson A.D.W."/>
            <person name="Rama T."/>
        </authorList>
    </citation>
    <scope>NUCLEOTIDE SEQUENCE</scope>
    <source>
        <strain evidence="1">TS7</strain>
    </source>
</reference>
<gene>
    <name evidence="1" type="ORF">F5Z01DRAFT_222518</name>
</gene>
<name>A0A9P7ZIE4_9HYPO</name>
<organism evidence="1 2">
    <name type="scientific">Emericellopsis atlantica</name>
    <dbReference type="NCBI Taxonomy" id="2614577"/>
    <lineage>
        <taxon>Eukaryota</taxon>
        <taxon>Fungi</taxon>
        <taxon>Dikarya</taxon>
        <taxon>Ascomycota</taxon>
        <taxon>Pezizomycotina</taxon>
        <taxon>Sordariomycetes</taxon>
        <taxon>Hypocreomycetidae</taxon>
        <taxon>Hypocreales</taxon>
        <taxon>Bionectriaceae</taxon>
        <taxon>Emericellopsis</taxon>
    </lineage>
</organism>
<keyword evidence="2" id="KW-1185">Reference proteome</keyword>
<dbReference type="EMBL" id="MU251261">
    <property type="protein sequence ID" value="KAG9252679.1"/>
    <property type="molecule type" value="Genomic_DNA"/>
</dbReference>
<proteinExistence type="predicted"/>
<dbReference type="RefSeq" id="XP_046116603.1">
    <property type="nucleotide sequence ID" value="XM_046258233.1"/>
</dbReference>
<dbReference type="OrthoDB" id="2157530at2759"/>
<sequence>MVKAEGVVGHDPEAATAQVFDCFSAISRLNGDIPFDSSERPKPPFWQKYLQLMDELQTAAMAEDAYSVCSRLADLRDLLRSIVSEPTASDMSGDRMLFATVEGRLGVTCGPILPGDGIWVLAGMPYPVILREAGTGMYFVIQCAYVNGIMHGEAVPVAEPPVLVELA</sequence>
<dbReference type="GeneID" id="70289136"/>
<evidence type="ECO:0000313" key="2">
    <source>
        <dbReference type="Proteomes" id="UP000887229"/>
    </source>
</evidence>
<dbReference type="Proteomes" id="UP000887229">
    <property type="component" value="Unassembled WGS sequence"/>
</dbReference>